<dbReference type="AlphaFoldDB" id="A0A378SIP8"/>
<reference evidence="2 3" key="1">
    <citation type="submission" date="2018-06" db="EMBL/GenBank/DDBJ databases">
        <authorList>
            <consortium name="Pathogen Informatics"/>
            <person name="Doyle S."/>
        </authorList>
    </citation>
    <scope>NUCLEOTIDE SEQUENCE [LARGE SCALE GENOMIC DNA]</scope>
    <source>
        <strain evidence="2 3">NCTC10742</strain>
    </source>
</reference>
<dbReference type="Proteomes" id="UP000254291">
    <property type="component" value="Unassembled WGS sequence"/>
</dbReference>
<dbReference type="PANTHER" id="PTHR42305">
    <property type="entry name" value="MEMBRANE PROTEIN RV1733C-RELATED"/>
    <property type="match status" value="1"/>
</dbReference>
<keyword evidence="1 2" id="KW-0812">Transmembrane</keyword>
<accession>A0A378SIP8</accession>
<proteinExistence type="predicted"/>
<feature type="transmembrane region" description="Helical" evidence="1">
    <location>
        <begin position="28"/>
        <end position="50"/>
    </location>
</feature>
<keyword evidence="1" id="KW-0472">Membrane</keyword>
<evidence type="ECO:0000313" key="3">
    <source>
        <dbReference type="Proteomes" id="UP000254291"/>
    </source>
</evidence>
<dbReference type="EMBL" id="UGQM01000001">
    <property type="protein sequence ID" value="STZ42008.1"/>
    <property type="molecule type" value="Genomic_DNA"/>
</dbReference>
<dbReference type="RefSeq" id="WP_115326743.1">
    <property type="nucleotide sequence ID" value="NZ_JACKST010000147.1"/>
</dbReference>
<organism evidence="2 3">
    <name type="scientific">Mycolicibacterium gilvum</name>
    <dbReference type="NCBI Taxonomy" id="1804"/>
    <lineage>
        <taxon>Bacteria</taxon>
        <taxon>Bacillati</taxon>
        <taxon>Actinomycetota</taxon>
        <taxon>Actinomycetes</taxon>
        <taxon>Mycobacteriales</taxon>
        <taxon>Mycobacteriaceae</taxon>
        <taxon>Mycolicibacterium</taxon>
    </lineage>
</organism>
<keyword evidence="1" id="KW-1133">Transmembrane helix</keyword>
<name>A0A378SIP8_9MYCO</name>
<gene>
    <name evidence="2" type="ORF">NCTC10742_01218</name>
</gene>
<evidence type="ECO:0000256" key="1">
    <source>
        <dbReference type="SAM" id="Phobius"/>
    </source>
</evidence>
<feature type="transmembrane region" description="Helical" evidence="1">
    <location>
        <begin position="143"/>
        <end position="165"/>
    </location>
</feature>
<sequence length="195" mass="21105">MQTFTLGFGVWLRRLASRSPLVRSTDRVEAAVMTLIVVAGVCAVPIAGAVGTAEYDRLTNSLAAERLTHREVDATVVRDSRTVSEPYETTYLTEIGWNVGGVARTAEIATSRKSAGDRLTIWVDDSGDLVRKGLTDGDAATQAVVGALGVWFAVTGLGVATWMLLRLRLDHLRSQNWDRELDDLADNGGRSNNTT</sequence>
<evidence type="ECO:0000313" key="2">
    <source>
        <dbReference type="EMBL" id="STZ42008.1"/>
    </source>
</evidence>
<protein>
    <submittedName>
        <fullName evidence="2">Putative transmembrane protein</fullName>
    </submittedName>
</protein>
<dbReference type="PANTHER" id="PTHR42305:SF1">
    <property type="entry name" value="MEMBRANE PROTEIN RV1733C-RELATED"/>
    <property type="match status" value="1"/>
</dbReference>
<dbReference type="InterPro" id="IPR039708">
    <property type="entry name" value="MT1774/Rv1733c-like"/>
</dbReference>